<sequence length="143" mass="14910">MSLSHSDTLPTIWAVFVAICFIALSCTIVIFAISSILSLLGAHLLSENPAFPPIITWRHMLAAGAIGSAILGTFIALAIVTICADVLQHAPVSVVLLSCSIASVFAFALGVAAFPRSVVLSLFTGGTLCLRAPRAYWGCAFSC</sequence>
<organism evidence="2 3">
    <name type="scientific">Dichomitus squalens</name>
    <dbReference type="NCBI Taxonomy" id="114155"/>
    <lineage>
        <taxon>Eukaryota</taxon>
        <taxon>Fungi</taxon>
        <taxon>Dikarya</taxon>
        <taxon>Basidiomycota</taxon>
        <taxon>Agaricomycotina</taxon>
        <taxon>Agaricomycetes</taxon>
        <taxon>Polyporales</taxon>
        <taxon>Polyporaceae</taxon>
        <taxon>Dichomitus</taxon>
    </lineage>
</organism>
<feature type="transmembrane region" description="Helical" evidence="1">
    <location>
        <begin position="61"/>
        <end position="82"/>
    </location>
</feature>
<dbReference type="Proteomes" id="UP000292082">
    <property type="component" value="Unassembled WGS sequence"/>
</dbReference>
<protein>
    <submittedName>
        <fullName evidence="2">Uncharacterized protein</fullName>
    </submittedName>
</protein>
<dbReference type="AlphaFoldDB" id="A0A4Q9Q6B7"/>
<feature type="transmembrane region" description="Helical" evidence="1">
    <location>
        <begin position="12"/>
        <end position="40"/>
    </location>
</feature>
<keyword evidence="1" id="KW-1133">Transmembrane helix</keyword>
<evidence type="ECO:0000256" key="1">
    <source>
        <dbReference type="SAM" id="Phobius"/>
    </source>
</evidence>
<dbReference type="EMBL" id="ML145091">
    <property type="protein sequence ID" value="TBU63007.1"/>
    <property type="molecule type" value="Genomic_DNA"/>
</dbReference>
<gene>
    <name evidence="2" type="ORF">BD310DRAFT_917620</name>
</gene>
<proteinExistence type="predicted"/>
<keyword evidence="3" id="KW-1185">Reference proteome</keyword>
<keyword evidence="1" id="KW-0812">Transmembrane</keyword>
<evidence type="ECO:0000313" key="3">
    <source>
        <dbReference type="Proteomes" id="UP000292082"/>
    </source>
</evidence>
<keyword evidence="1" id="KW-0472">Membrane</keyword>
<name>A0A4Q9Q6B7_9APHY</name>
<accession>A0A4Q9Q6B7</accession>
<reference evidence="2 3" key="1">
    <citation type="submission" date="2019-01" db="EMBL/GenBank/DDBJ databases">
        <title>Draft genome sequences of three monokaryotic isolates of the white-rot basidiomycete fungus Dichomitus squalens.</title>
        <authorList>
            <consortium name="DOE Joint Genome Institute"/>
            <person name="Lopez S.C."/>
            <person name="Andreopoulos B."/>
            <person name="Pangilinan J."/>
            <person name="Lipzen A."/>
            <person name="Riley R."/>
            <person name="Ahrendt S."/>
            <person name="Ng V."/>
            <person name="Barry K."/>
            <person name="Daum C."/>
            <person name="Grigoriev I.V."/>
            <person name="Hilden K.S."/>
            <person name="Makela M.R."/>
            <person name="de Vries R.P."/>
        </authorList>
    </citation>
    <scope>NUCLEOTIDE SEQUENCE [LARGE SCALE GENOMIC DNA]</scope>
    <source>
        <strain evidence="2 3">CBS 464.89</strain>
    </source>
</reference>
<feature type="transmembrane region" description="Helical" evidence="1">
    <location>
        <begin position="94"/>
        <end position="114"/>
    </location>
</feature>
<evidence type="ECO:0000313" key="2">
    <source>
        <dbReference type="EMBL" id="TBU63007.1"/>
    </source>
</evidence>